<dbReference type="Gene3D" id="1.20.1250.20">
    <property type="entry name" value="MFS general substrate transporter like domains"/>
    <property type="match status" value="1"/>
</dbReference>
<dbReference type="InterPro" id="IPR020846">
    <property type="entry name" value="MFS_dom"/>
</dbReference>
<evidence type="ECO:0000256" key="6">
    <source>
        <dbReference type="ARBA" id="ARBA00023136"/>
    </source>
</evidence>
<dbReference type="GO" id="GO:0022857">
    <property type="term" value="F:transmembrane transporter activity"/>
    <property type="evidence" value="ECO:0007669"/>
    <property type="project" value="InterPro"/>
</dbReference>
<dbReference type="OrthoDB" id="9764259at2"/>
<name>A0A423QBF8_9GAMM</name>
<feature type="transmembrane region" description="Helical" evidence="7">
    <location>
        <begin position="12"/>
        <end position="33"/>
    </location>
</feature>
<evidence type="ECO:0000256" key="5">
    <source>
        <dbReference type="ARBA" id="ARBA00022989"/>
    </source>
</evidence>
<dbReference type="SUPFAM" id="SSF103473">
    <property type="entry name" value="MFS general substrate transporter"/>
    <property type="match status" value="1"/>
</dbReference>
<dbReference type="EMBL" id="AYKF01000001">
    <property type="protein sequence ID" value="ROO37632.1"/>
    <property type="molecule type" value="Genomic_DNA"/>
</dbReference>
<protein>
    <submittedName>
        <fullName evidence="9">Membrane protein</fullName>
    </submittedName>
</protein>
<feature type="domain" description="Major facilitator superfamily (MFS) profile" evidence="8">
    <location>
        <begin position="8"/>
        <end position="389"/>
    </location>
</feature>
<reference evidence="9 10" key="1">
    <citation type="submission" date="2013-10" db="EMBL/GenBank/DDBJ databases">
        <title>Salinisphaera halophila YIM 95161 Genome Sequencing.</title>
        <authorList>
            <person name="Lai Q."/>
            <person name="Li C."/>
            <person name="Shao Z."/>
        </authorList>
    </citation>
    <scope>NUCLEOTIDE SEQUENCE [LARGE SCALE GENOMIC DNA]</scope>
    <source>
        <strain evidence="9 10">YIM 95161</strain>
    </source>
</reference>
<keyword evidence="5 7" id="KW-1133">Transmembrane helix</keyword>
<evidence type="ECO:0000313" key="10">
    <source>
        <dbReference type="Proteomes" id="UP000285123"/>
    </source>
</evidence>
<dbReference type="PANTHER" id="PTHR23517">
    <property type="entry name" value="RESISTANCE PROTEIN MDTM, PUTATIVE-RELATED-RELATED"/>
    <property type="match status" value="1"/>
</dbReference>
<dbReference type="RefSeq" id="WP_123589415.1">
    <property type="nucleotide sequence ID" value="NZ_AYKF01000001.1"/>
</dbReference>
<organism evidence="9 10">
    <name type="scientific">Salinisphaera orenii YIM 95161</name>
    <dbReference type="NCBI Taxonomy" id="1051139"/>
    <lineage>
        <taxon>Bacteria</taxon>
        <taxon>Pseudomonadati</taxon>
        <taxon>Pseudomonadota</taxon>
        <taxon>Gammaproteobacteria</taxon>
        <taxon>Salinisphaerales</taxon>
        <taxon>Salinisphaeraceae</taxon>
        <taxon>Salinisphaera</taxon>
    </lineage>
</organism>
<dbReference type="InterPro" id="IPR050171">
    <property type="entry name" value="MFS_Transporters"/>
</dbReference>
<evidence type="ECO:0000256" key="4">
    <source>
        <dbReference type="ARBA" id="ARBA00022692"/>
    </source>
</evidence>
<keyword evidence="3" id="KW-1003">Cell membrane</keyword>
<keyword evidence="6 7" id="KW-0472">Membrane</keyword>
<feature type="transmembrane region" description="Helical" evidence="7">
    <location>
        <begin position="365"/>
        <end position="384"/>
    </location>
</feature>
<comment type="caution">
    <text evidence="9">The sequence shown here is derived from an EMBL/GenBank/DDBJ whole genome shotgun (WGS) entry which is preliminary data.</text>
</comment>
<dbReference type="CDD" id="cd17472">
    <property type="entry name" value="MFS_YajR_like"/>
    <property type="match status" value="1"/>
</dbReference>
<dbReference type="GO" id="GO:0005886">
    <property type="term" value="C:plasma membrane"/>
    <property type="evidence" value="ECO:0007669"/>
    <property type="project" value="UniProtKB-SubCell"/>
</dbReference>
<feature type="transmembrane region" description="Helical" evidence="7">
    <location>
        <begin position="246"/>
        <end position="266"/>
    </location>
</feature>
<feature type="transmembrane region" description="Helical" evidence="7">
    <location>
        <begin position="214"/>
        <end position="234"/>
    </location>
</feature>
<keyword evidence="2" id="KW-0813">Transport</keyword>
<dbReference type="Proteomes" id="UP000285123">
    <property type="component" value="Unassembled WGS sequence"/>
</dbReference>
<feature type="transmembrane region" description="Helical" evidence="7">
    <location>
        <begin position="131"/>
        <end position="150"/>
    </location>
</feature>
<evidence type="ECO:0000256" key="3">
    <source>
        <dbReference type="ARBA" id="ARBA00022475"/>
    </source>
</evidence>
<dbReference type="InterPro" id="IPR011701">
    <property type="entry name" value="MFS"/>
</dbReference>
<proteinExistence type="predicted"/>
<dbReference type="Pfam" id="PF07690">
    <property type="entry name" value="MFS_1"/>
    <property type="match status" value="1"/>
</dbReference>
<feature type="transmembrane region" description="Helical" evidence="7">
    <location>
        <begin position="100"/>
        <end position="119"/>
    </location>
</feature>
<evidence type="ECO:0000256" key="1">
    <source>
        <dbReference type="ARBA" id="ARBA00004651"/>
    </source>
</evidence>
<evidence type="ECO:0000256" key="7">
    <source>
        <dbReference type="SAM" id="Phobius"/>
    </source>
</evidence>
<feature type="transmembrane region" description="Helical" evidence="7">
    <location>
        <begin position="45"/>
        <end position="63"/>
    </location>
</feature>
<feature type="transmembrane region" description="Helical" evidence="7">
    <location>
        <begin position="275"/>
        <end position="295"/>
    </location>
</feature>
<comment type="subcellular location">
    <subcellularLocation>
        <location evidence="1">Cell membrane</location>
        <topology evidence="1">Multi-pass membrane protein</topology>
    </subcellularLocation>
</comment>
<feature type="transmembrane region" description="Helical" evidence="7">
    <location>
        <begin position="162"/>
        <end position="181"/>
    </location>
</feature>
<dbReference type="PANTHER" id="PTHR23517:SF2">
    <property type="entry name" value="MULTIDRUG RESISTANCE PROTEIN MDTH"/>
    <property type="match status" value="1"/>
</dbReference>
<dbReference type="Gene3D" id="3.30.70.100">
    <property type="match status" value="1"/>
</dbReference>
<keyword evidence="4 7" id="KW-0812">Transmembrane</keyword>
<evidence type="ECO:0000256" key="2">
    <source>
        <dbReference type="ARBA" id="ARBA00022448"/>
    </source>
</evidence>
<feature type="transmembrane region" description="Helical" evidence="7">
    <location>
        <begin position="335"/>
        <end position="359"/>
    </location>
</feature>
<accession>A0A423QBF8</accession>
<feature type="transmembrane region" description="Helical" evidence="7">
    <location>
        <begin position="301"/>
        <end position="323"/>
    </location>
</feature>
<dbReference type="InterPro" id="IPR036259">
    <property type="entry name" value="MFS_trans_sf"/>
</dbReference>
<dbReference type="AlphaFoldDB" id="A0A423QBF8"/>
<sequence>MTSTETRAAFSLAGIFSLRMLGLFMIYPVFTFYAEHLAGSTPLTVGLALGAYGLTQALLQIPFGMLSDRIGRKRMITIGLLIFAAGSVVAAMSGTIHGVILGRVLQGAGAVGSVILALGADLTRETERTKAMAIIGMTIGLSFALSLVLGPLLDAVIGVPGIFWLTALMAVAGIGVLFGVTPQPAQLKSHRDTGTVPALFSRVLGDAQLLRLDFGIFALHAILTASFIALPNVLHDIIGIPQSRQWMVWLPVLAASVVIMVPMIILAEAKRQMKAVFVGAIVTLGLTQVALLIWHASLVELVVVLTLFFAAFNIMEASLPSLISKVAPAEAKGTAMGVYSSSQFFGIFIGGTVGGWAYGLDGPEGVFIFSALAALIWFFVAVTMTPPRFAKSHMVNVADMEPDAARDRADRLRAEPGVIEAVAVPEDGVIYLKVDSAVVGEDDLARFAQRPAQA</sequence>
<feature type="transmembrane region" description="Helical" evidence="7">
    <location>
        <begin position="75"/>
        <end position="94"/>
    </location>
</feature>
<dbReference type="PROSITE" id="PS50850">
    <property type="entry name" value="MFS"/>
    <property type="match status" value="1"/>
</dbReference>
<evidence type="ECO:0000259" key="8">
    <source>
        <dbReference type="PROSITE" id="PS50850"/>
    </source>
</evidence>
<evidence type="ECO:0000313" key="9">
    <source>
        <dbReference type="EMBL" id="ROO37632.1"/>
    </source>
</evidence>
<gene>
    <name evidence="9" type="ORF">SAHL_00300</name>
</gene>